<comment type="caution">
    <text evidence="1">The sequence shown here is derived from an EMBL/GenBank/DDBJ whole genome shotgun (WGS) entry which is preliminary data.</text>
</comment>
<evidence type="ECO:0000313" key="2">
    <source>
        <dbReference type="Proteomes" id="UP001454036"/>
    </source>
</evidence>
<reference evidence="1 2" key="1">
    <citation type="submission" date="2024-01" db="EMBL/GenBank/DDBJ databases">
        <title>The complete chloroplast genome sequence of Lithospermum erythrorhizon: insights into the phylogenetic relationship among Boraginaceae species and the maternal lineages of purple gromwells.</title>
        <authorList>
            <person name="Okada T."/>
            <person name="Watanabe K."/>
        </authorList>
    </citation>
    <scope>NUCLEOTIDE SEQUENCE [LARGE SCALE GENOMIC DNA]</scope>
</reference>
<organism evidence="1 2">
    <name type="scientific">Lithospermum erythrorhizon</name>
    <name type="common">Purple gromwell</name>
    <name type="synonym">Lithospermum officinale var. erythrorhizon</name>
    <dbReference type="NCBI Taxonomy" id="34254"/>
    <lineage>
        <taxon>Eukaryota</taxon>
        <taxon>Viridiplantae</taxon>
        <taxon>Streptophyta</taxon>
        <taxon>Embryophyta</taxon>
        <taxon>Tracheophyta</taxon>
        <taxon>Spermatophyta</taxon>
        <taxon>Magnoliopsida</taxon>
        <taxon>eudicotyledons</taxon>
        <taxon>Gunneridae</taxon>
        <taxon>Pentapetalae</taxon>
        <taxon>asterids</taxon>
        <taxon>lamiids</taxon>
        <taxon>Boraginales</taxon>
        <taxon>Boraginaceae</taxon>
        <taxon>Boraginoideae</taxon>
        <taxon>Lithospermeae</taxon>
        <taxon>Lithospermum</taxon>
    </lineage>
</organism>
<sequence>MMFDVVTKCYNWWKENKYSQKTGESCYNSWYMSGYLNFGELFLEGNLEEGVNFYVEVNCGSLIMTLGGVNTSRKETKGKKKAEESSDDICRVVEKPVVEVEAQNVNGRKLKIKGKRVEGSCLDEEERG</sequence>
<name>A0AAV3RFB0_LITER</name>
<evidence type="ECO:0000313" key="1">
    <source>
        <dbReference type="EMBL" id="GAA0173908.1"/>
    </source>
</evidence>
<keyword evidence="2" id="KW-1185">Reference proteome</keyword>
<proteinExistence type="predicted"/>
<dbReference type="Proteomes" id="UP001454036">
    <property type="component" value="Unassembled WGS sequence"/>
</dbReference>
<gene>
    <name evidence="1" type="ORF">LIER_27413</name>
</gene>
<dbReference type="AlphaFoldDB" id="A0AAV3RFB0"/>
<accession>A0AAV3RFB0</accession>
<dbReference type="EMBL" id="BAABME010008820">
    <property type="protein sequence ID" value="GAA0173908.1"/>
    <property type="molecule type" value="Genomic_DNA"/>
</dbReference>
<protein>
    <submittedName>
        <fullName evidence="1">Uncharacterized protein</fullName>
    </submittedName>
</protein>